<dbReference type="GO" id="GO:0007023">
    <property type="term" value="P:post-chaperonin tubulin folding pathway"/>
    <property type="evidence" value="ECO:0007669"/>
    <property type="project" value="InterPro"/>
</dbReference>
<keyword evidence="1" id="KW-0143">Chaperone</keyword>
<dbReference type="GO" id="GO:0005096">
    <property type="term" value="F:GTPase activator activity"/>
    <property type="evidence" value="ECO:0007669"/>
    <property type="project" value="InterPro"/>
</dbReference>
<feature type="domain" description="Tubulin-folding cofactor D C-terminal" evidence="2">
    <location>
        <begin position="898"/>
        <end position="1080"/>
    </location>
</feature>
<sequence length="1175" mass="128632">MSAESTLEDDPTYSHFAHREEFLKLLSELLARQLDIDPSAAQDAEEIKLVEALSSILDYYLPQPGLLDPSLGEIVPPLMNALASAVTILTKEQPGTLSRKRLGRLGKVVNWIIKVRGWKSIVPYFPSTITLLPALVQILSPSSVPSSSSSPPSLQHPLVSGEDVWELRAVILLWLSLLLTVPFDLSALGESSAPLPGATQVDLSAFKVLFSNTVSDTARDITLLTLPLLHRPGKEGSYAALALARLFARSDGVIGLSGFLSWAGKELEEGERESEANFVASLLEFLAVLPASVPHQHLTDIQLFTDSILLPHLRGSRTAASSGLVRKLAVKAKGRWWLAVLSNQKDGGRSLLDGLEDQLGDLLGSLSDKDTIVRYSSAKYLARMTALLPDSLGQQMVDATIQCFSGTDEEPVVETAYGVVVDPGGTDATEGTMGLGGLELTRGEARWHGCCLAIAEMARRALIRVQAVQQVVQWALKALMFDLRKAGHSVGANVRDAAAYLVWSLSRACTPAAIQPYAEELATRLICVACFDREVGVRRAASAAFQEGVGRLALYPEGIEVLRHTDFYSVSVRRMAFRDAAPQVARHEVYRRAMINHLHEVTIRHWDAAVQTLASEALREMLGLSDSRALITSIRRELEVLSHLDAISVRGAVFALAQICLLLRANDVLREEIVTTISKIRPAVLVSSQASDILQGIASLIKGCLSPDCCDSATIRHIYLKFRDGNIRRKEPECHFAAASLVARYSELRDVSDEVHTFLALLASGTAAQRQASALCLGAVSYRLSASSLPAALEGLLRQLEPSQKADVETRRSAVSALARVCCQVSIDSQRLTPLKLFQRSHAACISALSDYATDQRGDVGSWVRVAGIASLGQLMSFVGSLPDPLHLVDQESFDLTIACLAKQGAEKLEPVRAEVWRSVHKLRVANAAYTWQWDAPNVWDLPMHDLSDESFRYIRLDEWYLSAMPLLATKYRSSFVFGLLQSIGSQMTTTADIILQILDGYLQTHRDREGILRGILQDIEREMTENFTSNRIFIPATVAAGKLLTTVFNANDSSSELTATVSNILITASKGLATIKSVDRITAVMSLVMVTIKRPGPQLRKQAITIIPRLLSHRFPRVRSLTAEKLYLALTEDGDDVDPELEDLLLGVAWATEDVDEDRLKMVSDLLYQQLVQA</sequence>
<dbReference type="Proteomes" id="UP000193218">
    <property type="component" value="Unassembled WGS sequence"/>
</dbReference>
<dbReference type="InterPro" id="IPR033162">
    <property type="entry name" value="TBCD"/>
</dbReference>
<dbReference type="Gene3D" id="1.25.10.10">
    <property type="entry name" value="Leucine-rich Repeat Variant"/>
    <property type="match status" value="2"/>
</dbReference>
<organism evidence="4 5">
    <name type="scientific">Kockovaella imperatae</name>
    <dbReference type="NCBI Taxonomy" id="4999"/>
    <lineage>
        <taxon>Eukaryota</taxon>
        <taxon>Fungi</taxon>
        <taxon>Dikarya</taxon>
        <taxon>Basidiomycota</taxon>
        <taxon>Agaricomycotina</taxon>
        <taxon>Tremellomycetes</taxon>
        <taxon>Tremellales</taxon>
        <taxon>Cuniculitremaceae</taxon>
        <taxon>Kockovaella</taxon>
    </lineage>
</organism>
<keyword evidence="5" id="KW-1185">Reference proteome</keyword>
<dbReference type="GO" id="GO:0007021">
    <property type="term" value="P:tubulin complex assembly"/>
    <property type="evidence" value="ECO:0007669"/>
    <property type="project" value="InterPro"/>
</dbReference>
<dbReference type="AlphaFoldDB" id="A0A1Y1U9U1"/>
<dbReference type="EMBL" id="NBSH01000013">
    <property type="protein sequence ID" value="ORX34799.1"/>
    <property type="molecule type" value="Genomic_DNA"/>
</dbReference>
<dbReference type="Pfam" id="PF23579">
    <property type="entry name" value="ARM_TBCD"/>
    <property type="match status" value="1"/>
</dbReference>
<name>A0A1Y1U9U1_9TREE</name>
<dbReference type="InterPro" id="IPR016024">
    <property type="entry name" value="ARM-type_fold"/>
</dbReference>
<dbReference type="OrthoDB" id="1735853at2759"/>
<dbReference type="PANTHER" id="PTHR12658:SF0">
    <property type="entry name" value="TUBULIN-SPECIFIC CHAPERONE D"/>
    <property type="match status" value="1"/>
</dbReference>
<feature type="domain" description="Tubulin-folding cofactor D ARM repeats" evidence="3">
    <location>
        <begin position="350"/>
        <end position="410"/>
    </location>
</feature>
<gene>
    <name evidence="4" type="ORF">BD324DRAFT_134558</name>
</gene>
<dbReference type="InParanoid" id="A0A1Y1U9U1"/>
<dbReference type="Pfam" id="PF12612">
    <property type="entry name" value="TFCD_C"/>
    <property type="match status" value="1"/>
</dbReference>
<evidence type="ECO:0000313" key="4">
    <source>
        <dbReference type="EMBL" id="ORX34799.1"/>
    </source>
</evidence>
<evidence type="ECO:0000256" key="1">
    <source>
        <dbReference type="ARBA" id="ARBA00023186"/>
    </source>
</evidence>
<dbReference type="GO" id="GO:0000226">
    <property type="term" value="P:microtubule cytoskeleton organization"/>
    <property type="evidence" value="ECO:0007669"/>
    <property type="project" value="TreeGrafter"/>
</dbReference>
<evidence type="ECO:0000313" key="5">
    <source>
        <dbReference type="Proteomes" id="UP000193218"/>
    </source>
</evidence>
<reference evidence="4 5" key="1">
    <citation type="submission" date="2017-03" db="EMBL/GenBank/DDBJ databases">
        <title>Widespread Adenine N6-methylation of Active Genes in Fungi.</title>
        <authorList>
            <consortium name="DOE Joint Genome Institute"/>
            <person name="Mondo S.J."/>
            <person name="Dannebaum R.O."/>
            <person name="Kuo R.C."/>
            <person name="Louie K.B."/>
            <person name="Bewick A.J."/>
            <person name="Labutti K."/>
            <person name="Haridas S."/>
            <person name="Kuo A."/>
            <person name="Salamov A."/>
            <person name="Ahrendt S.R."/>
            <person name="Lau R."/>
            <person name="Bowen B.P."/>
            <person name="Lipzen A."/>
            <person name="Sullivan W."/>
            <person name="Andreopoulos W.B."/>
            <person name="Clum A."/>
            <person name="Lindquist E."/>
            <person name="Daum C."/>
            <person name="Northen T.R."/>
            <person name="Ramamoorthy G."/>
            <person name="Schmitz R.J."/>
            <person name="Gryganskyi A."/>
            <person name="Culley D."/>
            <person name="Magnuson J."/>
            <person name="James T.Y."/>
            <person name="O'Malley M.A."/>
            <person name="Stajich J.E."/>
            <person name="Spatafora J.W."/>
            <person name="Visel A."/>
            <person name="Grigoriev I.V."/>
        </authorList>
    </citation>
    <scope>NUCLEOTIDE SEQUENCE [LARGE SCALE GENOMIC DNA]</scope>
    <source>
        <strain evidence="4 5">NRRL Y-17943</strain>
    </source>
</reference>
<feature type="domain" description="Tubulin-folding cofactor D ARM repeats" evidence="3">
    <location>
        <begin position="440"/>
        <end position="559"/>
    </location>
</feature>
<dbReference type="InterPro" id="IPR058033">
    <property type="entry name" value="ARM_TBCD_2nd"/>
</dbReference>
<evidence type="ECO:0000259" key="2">
    <source>
        <dbReference type="Pfam" id="PF12612"/>
    </source>
</evidence>
<protein>
    <submittedName>
        <fullName evidence="4">Armadillo-type protein</fullName>
    </submittedName>
</protein>
<accession>A0A1Y1U9U1</accession>
<proteinExistence type="predicted"/>
<dbReference type="STRING" id="4999.A0A1Y1U9U1"/>
<comment type="caution">
    <text evidence="4">The sequence shown here is derived from an EMBL/GenBank/DDBJ whole genome shotgun (WGS) entry which is preliminary data.</text>
</comment>
<dbReference type="FunCoup" id="A0A1Y1U9U1">
    <property type="interactions" value="423"/>
</dbReference>
<dbReference type="RefSeq" id="XP_021869041.1">
    <property type="nucleotide sequence ID" value="XM_022012001.1"/>
</dbReference>
<dbReference type="Pfam" id="PF25767">
    <property type="entry name" value="ARM_TBCD_2nd"/>
    <property type="match status" value="2"/>
</dbReference>
<dbReference type="InterPro" id="IPR022577">
    <property type="entry name" value="TBCD_C"/>
</dbReference>
<evidence type="ECO:0000259" key="3">
    <source>
        <dbReference type="Pfam" id="PF25767"/>
    </source>
</evidence>
<dbReference type="GeneID" id="33553809"/>
<dbReference type="PANTHER" id="PTHR12658">
    <property type="entry name" value="BETA-TUBULIN COFACTOR D"/>
    <property type="match status" value="1"/>
</dbReference>
<dbReference type="GO" id="GO:0048487">
    <property type="term" value="F:beta-tubulin binding"/>
    <property type="evidence" value="ECO:0007669"/>
    <property type="project" value="InterPro"/>
</dbReference>
<dbReference type="InterPro" id="IPR011989">
    <property type="entry name" value="ARM-like"/>
</dbReference>
<dbReference type="SUPFAM" id="SSF48371">
    <property type="entry name" value="ARM repeat"/>
    <property type="match status" value="1"/>
</dbReference>